<name>A0AAE1B5G2_9GAST</name>
<dbReference type="EMBL" id="JAWDGP010000507">
    <property type="protein sequence ID" value="KAK3799955.1"/>
    <property type="molecule type" value="Genomic_DNA"/>
</dbReference>
<accession>A0AAE1B5G2</accession>
<keyword evidence="2" id="KW-1185">Reference proteome</keyword>
<reference evidence="1" key="1">
    <citation type="journal article" date="2023" name="G3 (Bethesda)">
        <title>A reference genome for the long-term kleptoplast-retaining sea slug Elysia crispata morphotype clarki.</title>
        <authorList>
            <person name="Eastman K.E."/>
            <person name="Pendleton A.L."/>
            <person name="Shaikh M.A."/>
            <person name="Suttiyut T."/>
            <person name="Ogas R."/>
            <person name="Tomko P."/>
            <person name="Gavelis G."/>
            <person name="Widhalm J.R."/>
            <person name="Wisecaver J.H."/>
        </authorList>
    </citation>
    <scope>NUCLEOTIDE SEQUENCE</scope>
    <source>
        <strain evidence="1">ECLA1</strain>
    </source>
</reference>
<proteinExistence type="predicted"/>
<evidence type="ECO:0000313" key="2">
    <source>
        <dbReference type="Proteomes" id="UP001283361"/>
    </source>
</evidence>
<comment type="caution">
    <text evidence="1">The sequence shown here is derived from an EMBL/GenBank/DDBJ whole genome shotgun (WGS) entry which is preliminary data.</text>
</comment>
<dbReference type="Proteomes" id="UP001283361">
    <property type="component" value="Unassembled WGS sequence"/>
</dbReference>
<protein>
    <submittedName>
        <fullName evidence="1">Uncharacterized protein</fullName>
    </submittedName>
</protein>
<dbReference type="AlphaFoldDB" id="A0AAE1B5G2"/>
<organism evidence="1 2">
    <name type="scientific">Elysia crispata</name>
    <name type="common">lettuce slug</name>
    <dbReference type="NCBI Taxonomy" id="231223"/>
    <lineage>
        <taxon>Eukaryota</taxon>
        <taxon>Metazoa</taxon>
        <taxon>Spiralia</taxon>
        <taxon>Lophotrochozoa</taxon>
        <taxon>Mollusca</taxon>
        <taxon>Gastropoda</taxon>
        <taxon>Heterobranchia</taxon>
        <taxon>Euthyneura</taxon>
        <taxon>Panpulmonata</taxon>
        <taxon>Sacoglossa</taxon>
        <taxon>Placobranchoidea</taxon>
        <taxon>Plakobranchidae</taxon>
        <taxon>Elysia</taxon>
    </lineage>
</organism>
<sequence length="99" mass="11454">MCGYRPSCDFESDPMTALLTEIGDPVVSHCRACHWKRGDLYNCFDGTCDSDPFYLEIRELESSMRYDLTEFVVRSTTLNLFRSQATPKRSHMLTFCYAC</sequence>
<gene>
    <name evidence="1" type="ORF">RRG08_002371</name>
</gene>
<evidence type="ECO:0000313" key="1">
    <source>
        <dbReference type="EMBL" id="KAK3799955.1"/>
    </source>
</evidence>